<dbReference type="Proteomes" id="UP001251528">
    <property type="component" value="Unassembled WGS sequence"/>
</dbReference>
<gene>
    <name evidence="6" type="ORF">QQS21_009971</name>
</gene>
<dbReference type="InterPro" id="IPR012328">
    <property type="entry name" value="Chalcone/stilbene_synt_C"/>
</dbReference>
<evidence type="ECO:0000313" key="7">
    <source>
        <dbReference type="Proteomes" id="UP001251528"/>
    </source>
</evidence>
<dbReference type="EMBL" id="JASWJB010000272">
    <property type="protein sequence ID" value="KAK2592351.1"/>
    <property type="molecule type" value="Genomic_DNA"/>
</dbReference>
<dbReference type="PANTHER" id="PTHR11877:SF46">
    <property type="entry name" value="TYPE III POLYKETIDE SYNTHASE A"/>
    <property type="match status" value="1"/>
</dbReference>
<dbReference type="GO" id="GO:0016747">
    <property type="term" value="F:acyltransferase activity, transferring groups other than amino-acyl groups"/>
    <property type="evidence" value="ECO:0007669"/>
    <property type="project" value="InterPro"/>
</dbReference>
<reference evidence="6" key="1">
    <citation type="submission" date="2023-06" db="EMBL/GenBank/DDBJ databases">
        <title>Conoideocrella luteorostrata (Hypocreales: Clavicipitaceae), a potential biocontrol fungus for elongate hemlock scale in United States Christmas tree production areas.</title>
        <authorList>
            <person name="Barrett H."/>
            <person name="Lovett B."/>
            <person name="Macias A.M."/>
            <person name="Stajich J.E."/>
            <person name="Kasson M.T."/>
        </authorList>
    </citation>
    <scope>NUCLEOTIDE SEQUENCE</scope>
    <source>
        <strain evidence="6">ARSEF 14590</strain>
    </source>
</reference>
<dbReference type="AlphaFoldDB" id="A0AAJ0CG38"/>
<evidence type="ECO:0000313" key="6">
    <source>
        <dbReference type="EMBL" id="KAK2592351.1"/>
    </source>
</evidence>
<dbReference type="PIRSF" id="PIRSF000451">
    <property type="entry name" value="PKS_III"/>
    <property type="match status" value="1"/>
</dbReference>
<keyword evidence="3" id="KW-0012">Acyltransferase</keyword>
<dbReference type="InterPro" id="IPR011141">
    <property type="entry name" value="Polyketide_synthase_type-III"/>
</dbReference>
<dbReference type="Pfam" id="PF00195">
    <property type="entry name" value="Chal_sti_synt_N"/>
    <property type="match status" value="1"/>
</dbReference>
<evidence type="ECO:0000259" key="5">
    <source>
        <dbReference type="Pfam" id="PF02797"/>
    </source>
</evidence>
<dbReference type="GO" id="GO:0030639">
    <property type="term" value="P:polyketide biosynthetic process"/>
    <property type="evidence" value="ECO:0007669"/>
    <property type="project" value="TreeGrafter"/>
</dbReference>
<evidence type="ECO:0000256" key="2">
    <source>
        <dbReference type="ARBA" id="ARBA00022679"/>
    </source>
</evidence>
<keyword evidence="2 3" id="KW-0808">Transferase</keyword>
<sequence length="386" mass="41847">MIDKAAITQSTSKLYIVGIGSQYPPFVIVPEKFDQFAKRFYDIEKPGLKKLLEINRSTGITGRSAIHSFDHGFACAPDPPTIDGLELFYREHGISLATQACRKALDEWGGDPNHITHTVAVSCTSQGNPGYDALVNRQLDLSPATERILLHGVGCAGGLAIMRVGAQIASGATARGRPARILAYACELCTPNVRHDLAEAQRLQDAADISIAAVLFSDAAAAFVLCNEYGLSDGTAPLLELIEWGSTTIPNTLQYLNCFAEPDGFRTILTRDVPVYTKRAIRPLFDQLNLCYSMRTQAGLDVDDFDWALHPGGHAVISGVQEDLGITDHHLRATRQIFRTKGNSSSPSVIAVLDLLRNMGGGREHIVATSFGPGLVCEMVLLRRST</sequence>
<comment type="similarity">
    <text evidence="1 3">Belongs to the thiolase-like superfamily. Chalcone/stilbene synthases family.</text>
</comment>
<accession>A0AAJ0CG38</accession>
<evidence type="ECO:0000256" key="1">
    <source>
        <dbReference type="ARBA" id="ARBA00005531"/>
    </source>
</evidence>
<name>A0AAJ0CG38_9HYPO</name>
<dbReference type="SUPFAM" id="SSF53901">
    <property type="entry name" value="Thiolase-like"/>
    <property type="match status" value="2"/>
</dbReference>
<evidence type="ECO:0000256" key="3">
    <source>
        <dbReference type="RuleBase" id="RU003633"/>
    </source>
</evidence>
<feature type="domain" description="Chalcone/stilbene synthase N-terminal" evidence="4">
    <location>
        <begin position="88"/>
        <end position="225"/>
    </location>
</feature>
<keyword evidence="7" id="KW-1185">Reference proteome</keyword>
<dbReference type="PANTHER" id="PTHR11877">
    <property type="entry name" value="HYDROXYMETHYLGLUTARYL-COA SYNTHASE"/>
    <property type="match status" value="1"/>
</dbReference>
<evidence type="ECO:0000259" key="4">
    <source>
        <dbReference type="Pfam" id="PF00195"/>
    </source>
</evidence>
<dbReference type="InterPro" id="IPR016039">
    <property type="entry name" value="Thiolase-like"/>
</dbReference>
<organism evidence="6 7">
    <name type="scientific">Conoideocrella luteorostrata</name>
    <dbReference type="NCBI Taxonomy" id="1105319"/>
    <lineage>
        <taxon>Eukaryota</taxon>
        <taxon>Fungi</taxon>
        <taxon>Dikarya</taxon>
        <taxon>Ascomycota</taxon>
        <taxon>Pezizomycotina</taxon>
        <taxon>Sordariomycetes</taxon>
        <taxon>Hypocreomycetidae</taxon>
        <taxon>Hypocreales</taxon>
        <taxon>Clavicipitaceae</taxon>
        <taxon>Conoideocrella</taxon>
    </lineage>
</organism>
<protein>
    <recommendedName>
        <fullName evidence="8">Chalcone synthase</fullName>
    </recommendedName>
</protein>
<proteinExistence type="inferred from homology"/>
<dbReference type="Gene3D" id="3.40.47.10">
    <property type="match status" value="2"/>
</dbReference>
<dbReference type="InterPro" id="IPR001099">
    <property type="entry name" value="Chalcone/stilbene_synt_N"/>
</dbReference>
<evidence type="ECO:0008006" key="8">
    <source>
        <dbReference type="Google" id="ProtNLM"/>
    </source>
</evidence>
<feature type="domain" description="Chalcone/stilbene synthase C-terminal" evidence="5">
    <location>
        <begin position="247"/>
        <end position="383"/>
    </location>
</feature>
<comment type="caution">
    <text evidence="6">The sequence shown here is derived from an EMBL/GenBank/DDBJ whole genome shotgun (WGS) entry which is preliminary data.</text>
</comment>
<dbReference type="Pfam" id="PF02797">
    <property type="entry name" value="Chal_sti_synt_C"/>
    <property type="match status" value="1"/>
</dbReference>